<organism evidence="2 3">
    <name type="scientific">Pleurodeles waltl</name>
    <name type="common">Iberian ribbed newt</name>
    <dbReference type="NCBI Taxonomy" id="8319"/>
    <lineage>
        <taxon>Eukaryota</taxon>
        <taxon>Metazoa</taxon>
        <taxon>Chordata</taxon>
        <taxon>Craniata</taxon>
        <taxon>Vertebrata</taxon>
        <taxon>Euteleostomi</taxon>
        <taxon>Amphibia</taxon>
        <taxon>Batrachia</taxon>
        <taxon>Caudata</taxon>
        <taxon>Salamandroidea</taxon>
        <taxon>Salamandridae</taxon>
        <taxon>Pleurodelinae</taxon>
        <taxon>Pleurodeles</taxon>
    </lineage>
</organism>
<sequence>MHGSPPKTRSRVPCHLVGWRAKPRTGAPNPAPGGAPEPKLTGESSLGPVDSQVRAPQGTAGWRKGVPDPGPSRGSLNKATQGGASLVPVPGALPHGRPEDEA</sequence>
<evidence type="ECO:0000313" key="2">
    <source>
        <dbReference type="EMBL" id="KAJ1210339.1"/>
    </source>
</evidence>
<accession>A0AAV7WE47</accession>
<feature type="region of interest" description="Disordered" evidence="1">
    <location>
        <begin position="1"/>
        <end position="102"/>
    </location>
</feature>
<reference evidence="2" key="1">
    <citation type="journal article" date="2022" name="bioRxiv">
        <title>Sequencing and chromosome-scale assembly of the giantPleurodeles waltlgenome.</title>
        <authorList>
            <person name="Brown T."/>
            <person name="Elewa A."/>
            <person name="Iarovenko S."/>
            <person name="Subramanian E."/>
            <person name="Araus A.J."/>
            <person name="Petzold A."/>
            <person name="Susuki M."/>
            <person name="Suzuki K.-i.T."/>
            <person name="Hayashi T."/>
            <person name="Toyoda A."/>
            <person name="Oliveira C."/>
            <person name="Osipova E."/>
            <person name="Leigh N.D."/>
            <person name="Simon A."/>
            <person name="Yun M.H."/>
        </authorList>
    </citation>
    <scope>NUCLEOTIDE SEQUENCE</scope>
    <source>
        <strain evidence="2">20211129_DDA</strain>
        <tissue evidence="2">Liver</tissue>
    </source>
</reference>
<comment type="caution">
    <text evidence="2">The sequence shown here is derived from an EMBL/GenBank/DDBJ whole genome shotgun (WGS) entry which is preliminary data.</text>
</comment>
<name>A0AAV7WE47_PLEWA</name>
<keyword evidence="3" id="KW-1185">Reference proteome</keyword>
<proteinExistence type="predicted"/>
<evidence type="ECO:0000313" key="3">
    <source>
        <dbReference type="Proteomes" id="UP001066276"/>
    </source>
</evidence>
<gene>
    <name evidence="2" type="ORF">NDU88_005705</name>
</gene>
<dbReference type="EMBL" id="JANPWB010000002">
    <property type="protein sequence ID" value="KAJ1210339.1"/>
    <property type="molecule type" value="Genomic_DNA"/>
</dbReference>
<dbReference type="Proteomes" id="UP001066276">
    <property type="component" value="Chromosome 1_2"/>
</dbReference>
<protein>
    <submittedName>
        <fullName evidence="2">Uncharacterized protein</fullName>
    </submittedName>
</protein>
<evidence type="ECO:0000256" key="1">
    <source>
        <dbReference type="SAM" id="MobiDB-lite"/>
    </source>
</evidence>
<dbReference type="AlphaFoldDB" id="A0AAV7WE47"/>
<feature type="compositionally biased region" description="Polar residues" evidence="1">
    <location>
        <begin position="74"/>
        <end position="83"/>
    </location>
</feature>